<keyword evidence="3" id="KW-0812">Transmembrane</keyword>
<feature type="DNA-binding region" description="OmpR/PhoB-type" evidence="2">
    <location>
        <begin position="198"/>
        <end position="295"/>
    </location>
</feature>
<dbReference type="GO" id="GO:0006355">
    <property type="term" value="P:regulation of DNA-templated transcription"/>
    <property type="evidence" value="ECO:0007669"/>
    <property type="project" value="InterPro"/>
</dbReference>
<dbReference type="Proteomes" id="UP000479293">
    <property type="component" value="Unassembled WGS sequence"/>
</dbReference>
<gene>
    <name evidence="5" type="ORF">GBK04_16185</name>
</gene>
<evidence type="ECO:0000313" key="5">
    <source>
        <dbReference type="EMBL" id="MPR34850.1"/>
    </source>
</evidence>
<dbReference type="InterPro" id="IPR036388">
    <property type="entry name" value="WH-like_DNA-bd_sf"/>
</dbReference>
<reference evidence="5 6" key="1">
    <citation type="submission" date="2019-10" db="EMBL/GenBank/DDBJ databases">
        <title>Draft Genome Sequence of Cytophagaceae sp. SJW1-29.</title>
        <authorList>
            <person name="Choi A."/>
        </authorList>
    </citation>
    <scope>NUCLEOTIDE SEQUENCE [LARGE SCALE GENOMIC DNA]</scope>
    <source>
        <strain evidence="5 6">SJW1-29</strain>
    </source>
</reference>
<keyword evidence="1 2" id="KW-0238">DNA-binding</keyword>
<protein>
    <submittedName>
        <fullName evidence="5">Transcriptional regulator</fullName>
    </submittedName>
</protein>
<feature type="transmembrane region" description="Helical" evidence="3">
    <location>
        <begin position="161"/>
        <end position="181"/>
    </location>
</feature>
<keyword evidence="3" id="KW-0472">Membrane</keyword>
<comment type="caution">
    <text evidence="5">The sequence shown here is derived from an EMBL/GenBank/DDBJ whole genome shotgun (WGS) entry which is preliminary data.</text>
</comment>
<keyword evidence="3" id="KW-1133">Transmembrane helix</keyword>
<dbReference type="AlphaFoldDB" id="A0A7C9FDP7"/>
<accession>A0A7C9FDP7</accession>
<evidence type="ECO:0000256" key="1">
    <source>
        <dbReference type="ARBA" id="ARBA00023125"/>
    </source>
</evidence>
<dbReference type="PROSITE" id="PS51755">
    <property type="entry name" value="OMPR_PHOB"/>
    <property type="match status" value="1"/>
</dbReference>
<dbReference type="Gene3D" id="1.10.10.10">
    <property type="entry name" value="Winged helix-like DNA-binding domain superfamily/Winged helix DNA-binding domain"/>
    <property type="match status" value="1"/>
</dbReference>
<dbReference type="GO" id="GO:0003677">
    <property type="term" value="F:DNA binding"/>
    <property type="evidence" value="ECO:0007669"/>
    <property type="project" value="UniProtKB-UniRule"/>
</dbReference>
<dbReference type="SMART" id="SM00862">
    <property type="entry name" value="Trans_reg_C"/>
    <property type="match status" value="1"/>
</dbReference>
<dbReference type="SUPFAM" id="SSF46894">
    <property type="entry name" value="C-terminal effector domain of the bipartite response regulators"/>
    <property type="match status" value="1"/>
</dbReference>
<proteinExistence type="predicted"/>
<dbReference type="GO" id="GO:0000160">
    <property type="term" value="P:phosphorelay signal transduction system"/>
    <property type="evidence" value="ECO:0007669"/>
    <property type="project" value="InterPro"/>
</dbReference>
<evidence type="ECO:0000259" key="4">
    <source>
        <dbReference type="PROSITE" id="PS51755"/>
    </source>
</evidence>
<dbReference type="InterPro" id="IPR016032">
    <property type="entry name" value="Sig_transdc_resp-reg_C-effctor"/>
</dbReference>
<evidence type="ECO:0000256" key="3">
    <source>
        <dbReference type="SAM" id="Phobius"/>
    </source>
</evidence>
<evidence type="ECO:0000313" key="6">
    <source>
        <dbReference type="Proteomes" id="UP000479293"/>
    </source>
</evidence>
<keyword evidence="6" id="KW-1185">Reference proteome</keyword>
<dbReference type="RefSeq" id="WP_152761414.1">
    <property type="nucleotide sequence ID" value="NZ_WHLY01000002.1"/>
</dbReference>
<dbReference type="EMBL" id="WHLY01000002">
    <property type="protein sequence ID" value="MPR34850.1"/>
    <property type="molecule type" value="Genomic_DNA"/>
</dbReference>
<dbReference type="Pfam" id="PF00486">
    <property type="entry name" value="Trans_reg_C"/>
    <property type="match status" value="1"/>
</dbReference>
<dbReference type="InterPro" id="IPR001867">
    <property type="entry name" value="OmpR/PhoB-type_DNA-bd"/>
</dbReference>
<feature type="domain" description="OmpR/PhoB-type" evidence="4">
    <location>
        <begin position="198"/>
        <end position="295"/>
    </location>
</feature>
<evidence type="ECO:0000256" key="2">
    <source>
        <dbReference type="PROSITE-ProRule" id="PRU01091"/>
    </source>
</evidence>
<organism evidence="5 6">
    <name type="scientific">Salmonirosea aquatica</name>
    <dbReference type="NCBI Taxonomy" id="2654236"/>
    <lineage>
        <taxon>Bacteria</taxon>
        <taxon>Pseudomonadati</taxon>
        <taxon>Bacteroidota</taxon>
        <taxon>Cytophagia</taxon>
        <taxon>Cytophagales</taxon>
        <taxon>Spirosomataceae</taxon>
        <taxon>Salmonirosea</taxon>
    </lineage>
</organism>
<dbReference type="CDD" id="cd00383">
    <property type="entry name" value="trans_reg_C"/>
    <property type="match status" value="1"/>
</dbReference>
<sequence>MKKVGVGMVLLLVGLLFTQFARSVSAEKETYGTGFARKANLALRRTAHTLLRQQGDSTSRIAPVQQINDRTFSIRLEQSFAYDGIPTLLQESLELYKIGTPYDVAVLDCTNGEVQLGYTFYDLKSPEGVACSGRVQDKGCHTLQVTFSAPPAATPVAASNWWAGALGFLLAGLMGLVWYRVARARVPVEVREAESTQDSDLKLGQTHFFVTDQSLTVAGKRHNLTYREAKLLRLFAMHPNQLLEREFILKSVWEDEGIIVGRSVDVFVSRLRKLLHNDPTLRIASVHGVGYRLEVHSKIT</sequence>
<name>A0A7C9FDP7_9BACT</name>